<dbReference type="AlphaFoldDB" id="A0A4Y2VAC4"/>
<accession>A0A4Y2VAC4</accession>
<dbReference type="EMBL" id="BGPR01044652">
    <property type="protein sequence ID" value="GBO21462.1"/>
    <property type="molecule type" value="Genomic_DNA"/>
</dbReference>
<sequence length="113" mass="13257">MPLCGMLQSAHEFFYFSSQKCALKMCDTSQWERRWKNYLSRPQQEVNLQGRLKVEEGSSPIRPGPHRVQRTDLSYFCGEVSNSMFAEVFFSHRSVKCFKPPRNLNSSPRRCVF</sequence>
<comment type="caution">
    <text evidence="2">The sequence shown here is derived from an EMBL/GenBank/DDBJ whole genome shotgun (WGS) entry which is preliminary data.</text>
</comment>
<proteinExistence type="predicted"/>
<gene>
    <name evidence="1" type="ORF">AVEN_231149_1</name>
    <name evidence="2" type="ORF">AVEN_80860_1</name>
</gene>
<name>A0A4Y2VAC4_ARAVE</name>
<evidence type="ECO:0000313" key="1">
    <source>
        <dbReference type="EMBL" id="GBO21446.1"/>
    </source>
</evidence>
<reference evidence="2 3" key="1">
    <citation type="journal article" date="2019" name="Sci. Rep.">
        <title>Orb-weaving spider Araneus ventricosus genome elucidates the spidroin gene catalogue.</title>
        <authorList>
            <person name="Kono N."/>
            <person name="Nakamura H."/>
            <person name="Ohtoshi R."/>
            <person name="Moran D.A.P."/>
            <person name="Shinohara A."/>
            <person name="Yoshida Y."/>
            <person name="Fujiwara M."/>
            <person name="Mori M."/>
            <person name="Tomita M."/>
            <person name="Arakawa K."/>
        </authorList>
    </citation>
    <scope>NUCLEOTIDE SEQUENCE [LARGE SCALE GENOMIC DNA]</scope>
</reference>
<dbReference type="Proteomes" id="UP000499080">
    <property type="component" value="Unassembled WGS sequence"/>
</dbReference>
<evidence type="ECO:0000313" key="2">
    <source>
        <dbReference type="EMBL" id="GBO21462.1"/>
    </source>
</evidence>
<protein>
    <submittedName>
        <fullName evidence="2">Uncharacterized protein</fullName>
    </submittedName>
</protein>
<dbReference type="EMBL" id="BGPR01044635">
    <property type="protein sequence ID" value="GBO21446.1"/>
    <property type="molecule type" value="Genomic_DNA"/>
</dbReference>
<keyword evidence="3" id="KW-1185">Reference proteome</keyword>
<evidence type="ECO:0000313" key="3">
    <source>
        <dbReference type="Proteomes" id="UP000499080"/>
    </source>
</evidence>
<organism evidence="2 3">
    <name type="scientific">Araneus ventricosus</name>
    <name type="common">Orbweaver spider</name>
    <name type="synonym">Epeira ventricosa</name>
    <dbReference type="NCBI Taxonomy" id="182803"/>
    <lineage>
        <taxon>Eukaryota</taxon>
        <taxon>Metazoa</taxon>
        <taxon>Ecdysozoa</taxon>
        <taxon>Arthropoda</taxon>
        <taxon>Chelicerata</taxon>
        <taxon>Arachnida</taxon>
        <taxon>Araneae</taxon>
        <taxon>Araneomorphae</taxon>
        <taxon>Entelegynae</taxon>
        <taxon>Araneoidea</taxon>
        <taxon>Araneidae</taxon>
        <taxon>Araneus</taxon>
    </lineage>
</organism>